<dbReference type="EMBL" id="CABIKO010000012">
    <property type="protein sequence ID" value="VVA15015.1"/>
    <property type="molecule type" value="Genomic_DNA"/>
</dbReference>
<dbReference type="Proteomes" id="UP000327085">
    <property type="component" value="Chromosome 1"/>
</dbReference>
<sequence>MKTKWKIANPLDNTTWRYLERPIGKSMWGTQFFRFILYHSRLELNNFVPNKLKMDGGGGDEGEGGGYGIGGDGDGGCGGGSGGGGGGGGSGCGRGGGEGGVIKVVELDVELQLHDAQQVFSVSRKIKFCIRSNLASKSLQFHPQTFTHVNSHSRDLDPDAAFHLPASSIPESVSLHFAKRTSIPRV</sequence>
<accession>A0A5E4EGU4</accession>
<dbReference type="Gramene" id="VVA15015">
    <property type="protein sequence ID" value="VVA15015"/>
    <property type="gene ID" value="Prudul26B030280"/>
</dbReference>
<gene>
    <name evidence="1" type="ORF">ALMOND_2B030280</name>
</gene>
<organism evidence="1 2">
    <name type="scientific">Prunus dulcis</name>
    <name type="common">Almond</name>
    <name type="synonym">Amygdalus dulcis</name>
    <dbReference type="NCBI Taxonomy" id="3755"/>
    <lineage>
        <taxon>Eukaryota</taxon>
        <taxon>Viridiplantae</taxon>
        <taxon>Streptophyta</taxon>
        <taxon>Embryophyta</taxon>
        <taxon>Tracheophyta</taxon>
        <taxon>Spermatophyta</taxon>
        <taxon>Magnoliopsida</taxon>
        <taxon>eudicotyledons</taxon>
        <taxon>Gunneridae</taxon>
        <taxon>Pentapetalae</taxon>
        <taxon>rosids</taxon>
        <taxon>fabids</taxon>
        <taxon>Rosales</taxon>
        <taxon>Rosaceae</taxon>
        <taxon>Amygdaloideae</taxon>
        <taxon>Amygdaleae</taxon>
        <taxon>Prunus</taxon>
    </lineage>
</organism>
<dbReference type="InParanoid" id="A0A5E4EGU4"/>
<protein>
    <submittedName>
        <fullName evidence="1">Uncharacterized protein</fullName>
    </submittedName>
</protein>
<dbReference type="AlphaFoldDB" id="A0A5E4EGU4"/>
<name>A0A5E4EGU4_PRUDU</name>
<evidence type="ECO:0000313" key="1">
    <source>
        <dbReference type="EMBL" id="VVA15015.1"/>
    </source>
</evidence>
<reference evidence="2" key="1">
    <citation type="journal article" date="2020" name="Plant J.">
        <title>Transposons played a major role in the diversification between the closely related almond and peach genomes: results from the almond genome sequence.</title>
        <authorList>
            <person name="Alioto T."/>
            <person name="Alexiou K.G."/>
            <person name="Bardil A."/>
            <person name="Barteri F."/>
            <person name="Castanera R."/>
            <person name="Cruz F."/>
            <person name="Dhingra A."/>
            <person name="Duval H."/>
            <person name="Fernandez I Marti A."/>
            <person name="Frias L."/>
            <person name="Galan B."/>
            <person name="Garcia J.L."/>
            <person name="Howad W."/>
            <person name="Gomez-Garrido J."/>
            <person name="Gut M."/>
            <person name="Julca I."/>
            <person name="Morata J."/>
            <person name="Puigdomenech P."/>
            <person name="Ribeca P."/>
            <person name="Rubio Cabetas M.J."/>
            <person name="Vlasova A."/>
            <person name="Wirthensohn M."/>
            <person name="Garcia-Mas J."/>
            <person name="Gabaldon T."/>
            <person name="Casacuberta J.M."/>
            <person name="Arus P."/>
        </authorList>
    </citation>
    <scope>NUCLEOTIDE SEQUENCE [LARGE SCALE GENOMIC DNA]</scope>
    <source>
        <strain evidence="2">cv. Texas</strain>
    </source>
</reference>
<evidence type="ECO:0000313" key="2">
    <source>
        <dbReference type="Proteomes" id="UP000327085"/>
    </source>
</evidence>
<proteinExistence type="predicted"/>